<evidence type="ECO:0000313" key="3">
    <source>
        <dbReference type="EMBL" id="KKL18325.1"/>
    </source>
</evidence>
<dbReference type="PROSITE" id="PS51352">
    <property type="entry name" value="THIOREDOXIN_2"/>
    <property type="match status" value="1"/>
</dbReference>
<dbReference type="PRINTS" id="PR00421">
    <property type="entry name" value="THIOREDOXIN"/>
</dbReference>
<dbReference type="InterPro" id="IPR017937">
    <property type="entry name" value="Thioredoxin_CS"/>
</dbReference>
<dbReference type="CDD" id="cd02947">
    <property type="entry name" value="TRX_family"/>
    <property type="match status" value="1"/>
</dbReference>
<dbReference type="InterPro" id="IPR036249">
    <property type="entry name" value="Thioredoxin-like_sf"/>
</dbReference>
<dbReference type="AlphaFoldDB" id="A0A0F9B9L0"/>
<accession>A0A0F9B9L0</accession>
<dbReference type="SUPFAM" id="SSF52833">
    <property type="entry name" value="Thioredoxin-like"/>
    <property type="match status" value="1"/>
</dbReference>
<protein>
    <recommendedName>
        <fullName evidence="2">Thioredoxin domain-containing protein</fullName>
    </recommendedName>
</protein>
<dbReference type="PROSITE" id="PS00194">
    <property type="entry name" value="THIOREDOXIN_1"/>
    <property type="match status" value="1"/>
</dbReference>
<comment type="caution">
    <text evidence="3">The sequence shown here is derived from an EMBL/GenBank/DDBJ whole genome shotgun (WGS) entry which is preliminary data.</text>
</comment>
<feature type="non-terminal residue" evidence="3">
    <location>
        <position position="1"/>
    </location>
</feature>
<dbReference type="PANTHER" id="PTHR46115">
    <property type="entry name" value="THIOREDOXIN-LIKE PROTEIN 1"/>
    <property type="match status" value="1"/>
</dbReference>
<dbReference type="EMBL" id="LAZR01038913">
    <property type="protein sequence ID" value="KKL18325.1"/>
    <property type="molecule type" value="Genomic_DNA"/>
</dbReference>
<evidence type="ECO:0000256" key="1">
    <source>
        <dbReference type="ARBA" id="ARBA00023157"/>
    </source>
</evidence>
<keyword evidence="1" id="KW-1015">Disulfide bond</keyword>
<gene>
    <name evidence="3" type="ORF">LCGC14_2476680</name>
</gene>
<reference evidence="3" key="1">
    <citation type="journal article" date="2015" name="Nature">
        <title>Complex archaea that bridge the gap between prokaryotes and eukaryotes.</title>
        <authorList>
            <person name="Spang A."/>
            <person name="Saw J.H."/>
            <person name="Jorgensen S.L."/>
            <person name="Zaremba-Niedzwiedzka K."/>
            <person name="Martijn J."/>
            <person name="Lind A.E."/>
            <person name="van Eijk R."/>
            <person name="Schleper C."/>
            <person name="Guy L."/>
            <person name="Ettema T.J."/>
        </authorList>
    </citation>
    <scope>NUCLEOTIDE SEQUENCE</scope>
</reference>
<sequence length="112" mass="12559">KTFDDIILHEEGEGFKSMTGKSVVIDFYADWCAPCKASAPIVQKISTEIPEADFFKVDIVESPELATVFNIRSIPTFIVVTPEGQVAIRLGWETEDVFKKFIQNSITSNEEN</sequence>
<dbReference type="Pfam" id="PF00085">
    <property type="entry name" value="Thioredoxin"/>
    <property type="match status" value="1"/>
</dbReference>
<proteinExistence type="predicted"/>
<dbReference type="InterPro" id="IPR013766">
    <property type="entry name" value="Thioredoxin_domain"/>
</dbReference>
<evidence type="ECO:0000259" key="2">
    <source>
        <dbReference type="PROSITE" id="PS51352"/>
    </source>
</evidence>
<dbReference type="Gene3D" id="3.40.30.10">
    <property type="entry name" value="Glutaredoxin"/>
    <property type="match status" value="1"/>
</dbReference>
<feature type="domain" description="Thioredoxin" evidence="2">
    <location>
        <begin position="1"/>
        <end position="107"/>
    </location>
</feature>
<organism evidence="3">
    <name type="scientific">marine sediment metagenome</name>
    <dbReference type="NCBI Taxonomy" id="412755"/>
    <lineage>
        <taxon>unclassified sequences</taxon>
        <taxon>metagenomes</taxon>
        <taxon>ecological metagenomes</taxon>
    </lineage>
</organism>
<name>A0A0F9B9L0_9ZZZZ</name>